<sequence>MVQQKFLFNSYLKFTIPSILRMNLNIFSGNFRYQHIYMNHHTFPEDIDKAYEAEPIFRTLDFLL</sequence>
<evidence type="ECO:0000313" key="1">
    <source>
        <dbReference type="EMBL" id="RNA19633.1"/>
    </source>
</evidence>
<protein>
    <submittedName>
        <fullName evidence="1">Uncharacterized protein</fullName>
    </submittedName>
</protein>
<dbReference type="AlphaFoldDB" id="A0A3M7R7P1"/>
<accession>A0A3M7R7P1</accession>
<dbReference type="EMBL" id="REGN01004012">
    <property type="protein sequence ID" value="RNA19633.1"/>
    <property type="molecule type" value="Genomic_DNA"/>
</dbReference>
<organism evidence="1 2">
    <name type="scientific">Brachionus plicatilis</name>
    <name type="common">Marine rotifer</name>
    <name type="synonym">Brachionus muelleri</name>
    <dbReference type="NCBI Taxonomy" id="10195"/>
    <lineage>
        <taxon>Eukaryota</taxon>
        <taxon>Metazoa</taxon>
        <taxon>Spiralia</taxon>
        <taxon>Gnathifera</taxon>
        <taxon>Rotifera</taxon>
        <taxon>Eurotatoria</taxon>
        <taxon>Monogononta</taxon>
        <taxon>Pseudotrocha</taxon>
        <taxon>Ploima</taxon>
        <taxon>Brachionidae</taxon>
        <taxon>Brachionus</taxon>
    </lineage>
</organism>
<comment type="caution">
    <text evidence="1">The sequence shown here is derived from an EMBL/GenBank/DDBJ whole genome shotgun (WGS) entry which is preliminary data.</text>
</comment>
<dbReference type="Proteomes" id="UP000276133">
    <property type="component" value="Unassembled WGS sequence"/>
</dbReference>
<keyword evidence="2" id="KW-1185">Reference proteome</keyword>
<reference evidence="1 2" key="1">
    <citation type="journal article" date="2018" name="Sci. Rep.">
        <title>Genomic signatures of local adaptation to the degree of environmental predictability in rotifers.</title>
        <authorList>
            <person name="Franch-Gras L."/>
            <person name="Hahn C."/>
            <person name="Garcia-Roger E.M."/>
            <person name="Carmona M.J."/>
            <person name="Serra M."/>
            <person name="Gomez A."/>
        </authorList>
    </citation>
    <scope>NUCLEOTIDE SEQUENCE [LARGE SCALE GENOMIC DNA]</scope>
    <source>
        <strain evidence="1">HYR1</strain>
    </source>
</reference>
<name>A0A3M7R7P1_BRAPC</name>
<proteinExistence type="predicted"/>
<evidence type="ECO:0000313" key="2">
    <source>
        <dbReference type="Proteomes" id="UP000276133"/>
    </source>
</evidence>
<gene>
    <name evidence="1" type="ORF">BpHYR1_051992</name>
</gene>